<dbReference type="GO" id="GO:0016712">
    <property type="term" value="F:oxidoreductase activity, acting on paired donors, with incorporation or reduction of molecular oxygen, reduced flavin or flavoprotein as one donor, and incorporation of one atom of oxygen"/>
    <property type="evidence" value="ECO:0007669"/>
    <property type="project" value="UniProtKB-UniRule"/>
</dbReference>
<dbReference type="FunFam" id="3.50.50.60:FF:000086">
    <property type="entry name" value="Ubiquinone biosynthesis monooxygenase COQ6, mitochondrial"/>
    <property type="match status" value="1"/>
</dbReference>
<keyword evidence="11 12" id="KW-0472">Membrane</keyword>
<evidence type="ECO:0000256" key="3">
    <source>
        <dbReference type="ARBA" id="ARBA00022630"/>
    </source>
</evidence>
<evidence type="ECO:0000256" key="6">
    <source>
        <dbReference type="ARBA" id="ARBA00022827"/>
    </source>
</evidence>
<evidence type="ECO:0000256" key="10">
    <source>
        <dbReference type="ARBA" id="ARBA00023128"/>
    </source>
</evidence>
<dbReference type="GO" id="GO:0071949">
    <property type="term" value="F:FAD binding"/>
    <property type="evidence" value="ECO:0007669"/>
    <property type="project" value="InterPro"/>
</dbReference>
<comment type="cofactor">
    <cofactor evidence="1 12">
        <name>FAD</name>
        <dbReference type="ChEBI" id="CHEBI:57692"/>
    </cofactor>
</comment>
<proteinExistence type="inferred from homology"/>
<evidence type="ECO:0000256" key="11">
    <source>
        <dbReference type="ARBA" id="ARBA00023136"/>
    </source>
</evidence>
<name>A0A6J8ENK8_MYTCO</name>
<dbReference type="EC" id="1.14.15.46" evidence="12"/>
<dbReference type="UniPathway" id="UPA00232"/>
<dbReference type="EMBL" id="CACVKT020009486">
    <property type="protein sequence ID" value="CAC5422068.1"/>
    <property type="molecule type" value="Genomic_DNA"/>
</dbReference>
<dbReference type="Pfam" id="PF01494">
    <property type="entry name" value="FAD_binding_3"/>
    <property type="match status" value="2"/>
</dbReference>
<dbReference type="OrthoDB" id="683240at2759"/>
<dbReference type="InterPro" id="IPR036188">
    <property type="entry name" value="FAD/NAD-bd_sf"/>
</dbReference>
<dbReference type="NCBIfam" id="TIGR01988">
    <property type="entry name" value="Ubi-OHases"/>
    <property type="match status" value="1"/>
</dbReference>
<feature type="domain" description="FAD-binding" evidence="13">
    <location>
        <begin position="40"/>
        <end position="302"/>
    </location>
</feature>
<keyword evidence="8 12" id="KW-0560">Oxidoreductase</keyword>
<comment type="catalytic activity">
    <reaction evidence="12">
        <text>a 4-hydroxy-3-(all-trans-polyprenyl)benzoate + 2 reduced [2Fe-2S]-[ferredoxin] + O2 + 2 H(+) = a 3,4-dihydroxy-5-(all-trans-polyprenyl)benzoate + 2 oxidized [2Fe-2S]-[ferredoxin] + H2O</text>
        <dbReference type="Rhea" id="RHEA:81195"/>
        <dbReference type="Rhea" id="RHEA-COMP:9514"/>
        <dbReference type="Rhea" id="RHEA-COMP:10000"/>
        <dbReference type="Rhea" id="RHEA-COMP:10001"/>
        <dbReference type="Rhea" id="RHEA-COMP:10930"/>
        <dbReference type="ChEBI" id="CHEBI:15377"/>
        <dbReference type="ChEBI" id="CHEBI:15378"/>
        <dbReference type="ChEBI" id="CHEBI:15379"/>
        <dbReference type="ChEBI" id="CHEBI:33737"/>
        <dbReference type="ChEBI" id="CHEBI:33738"/>
        <dbReference type="ChEBI" id="CHEBI:64694"/>
        <dbReference type="ChEBI" id="CHEBI:78396"/>
        <dbReference type="EC" id="1.14.15.45"/>
    </reaction>
</comment>
<dbReference type="InterPro" id="IPR018168">
    <property type="entry name" value="Ubi_Hdrlase_CS"/>
</dbReference>
<keyword evidence="10 12" id="KW-0496">Mitochondrion</keyword>
<evidence type="ECO:0000259" key="13">
    <source>
        <dbReference type="Pfam" id="PF01494"/>
    </source>
</evidence>
<dbReference type="Proteomes" id="UP000507470">
    <property type="component" value="Unassembled WGS sequence"/>
</dbReference>
<dbReference type="PANTHER" id="PTHR43876:SF7">
    <property type="entry name" value="UBIQUINONE BIOSYNTHESIS MONOOXYGENASE COQ6, MITOCHONDRIAL"/>
    <property type="match status" value="1"/>
</dbReference>
<sequence length="475" mass="51461">MSCKLMKKSVCCLKLARHCNISYNVFRTLQTNQDANKDTVDIVISGGGMVGTTLACALGKEGFLHGKKIVLLESASEKKFDLPAEYSNRTCALSPATVNLLSGLGVWDEILQMRCQPVKRMQVWDSCSDSIITFNNDDLNDNLAYIVENDVILEAVKRSLPKSHNLNIKYNTSAKSYIIPGITPGHDGLDQNSWVTVQLNDGSEIKTKLLIGADGMNSTVRKTCEFHTLRSDYGQSGLVATLKLTGDTENNVAWQRFLPTGPIAMLPLSNTDSCLIWTTTTENAKHLKQLSEDSFIDAVNDAFWHDRDMNSLAISAGGILNGVLNNILPGGASSSRQLPPTVVGIAANSRAAFPLGLLHSSSYAGHRVALIGDAAHRIHPLAGQGVNLGFGDVACLRNLLVEAVKNGTDLGSLALLAEYETQRQRSVLPVVGVIDGLQRLYSNSFTPIVMIRSLGLQTVNSLHFLKNIIIKQAST</sequence>
<dbReference type="InterPro" id="IPR051205">
    <property type="entry name" value="UbiH/COQ6_monooxygenase"/>
</dbReference>
<comment type="subcellular location">
    <subcellularLocation>
        <location evidence="12">Mitochondrion inner membrane</location>
        <topology evidence="12">Peripheral membrane protein</topology>
        <orientation evidence="12">Matrix side</orientation>
    </subcellularLocation>
</comment>
<keyword evidence="5 12" id="KW-0999">Mitochondrion inner membrane</keyword>
<protein>
    <recommendedName>
        <fullName evidence="12">Ubiquinone biosynthesis monooxygenase COQ6, mitochondrial</fullName>
        <ecNumber evidence="12">1.14.15.45</ecNumber>
    </recommendedName>
    <alternativeName>
        <fullName evidence="12">2-methoxy-6-polyprenolphenol 4-hydroxylase</fullName>
        <ecNumber evidence="12">1.14.15.46</ecNumber>
    </alternativeName>
</protein>
<dbReference type="SUPFAM" id="SSF51905">
    <property type="entry name" value="FAD/NAD(P)-binding domain"/>
    <property type="match status" value="1"/>
</dbReference>
<evidence type="ECO:0000256" key="9">
    <source>
        <dbReference type="ARBA" id="ARBA00023033"/>
    </source>
</evidence>
<feature type="domain" description="FAD-binding" evidence="13">
    <location>
        <begin position="362"/>
        <end position="426"/>
    </location>
</feature>
<keyword evidence="15" id="KW-1185">Reference proteome</keyword>
<accession>A0A6J8ENK8</accession>
<dbReference type="PRINTS" id="PR00420">
    <property type="entry name" value="RNGMNOXGNASE"/>
</dbReference>
<dbReference type="GO" id="GO:0106364">
    <property type="term" value="F:4-hydroxy-3-all-trans-polyprenylbenzoate oxygenase activity"/>
    <property type="evidence" value="ECO:0007669"/>
    <property type="project" value="UniProtKB-EC"/>
</dbReference>
<evidence type="ECO:0000256" key="5">
    <source>
        <dbReference type="ARBA" id="ARBA00022792"/>
    </source>
</evidence>
<dbReference type="EC" id="1.14.15.45" evidence="12"/>
<evidence type="ECO:0000313" key="15">
    <source>
        <dbReference type="Proteomes" id="UP000507470"/>
    </source>
</evidence>
<dbReference type="AlphaFoldDB" id="A0A6J8ENK8"/>
<dbReference type="GO" id="GO:0120538">
    <property type="term" value="F:2-methoxy-6-polyprenolphenol 4-hydroxylase activity"/>
    <property type="evidence" value="ECO:0007669"/>
    <property type="project" value="UniProtKB-EC"/>
</dbReference>
<dbReference type="InterPro" id="IPR000689">
    <property type="entry name" value="UbQ_mOase_COQ6"/>
</dbReference>
<reference evidence="14 15" key="1">
    <citation type="submission" date="2020-06" db="EMBL/GenBank/DDBJ databases">
        <authorList>
            <person name="Li R."/>
            <person name="Bekaert M."/>
        </authorList>
    </citation>
    <scope>NUCLEOTIDE SEQUENCE [LARGE SCALE GENOMIC DNA]</scope>
    <source>
        <strain evidence="15">wild</strain>
    </source>
</reference>
<evidence type="ECO:0000256" key="12">
    <source>
        <dbReference type="HAMAP-Rule" id="MF_03193"/>
    </source>
</evidence>
<evidence type="ECO:0000256" key="1">
    <source>
        <dbReference type="ARBA" id="ARBA00001974"/>
    </source>
</evidence>
<evidence type="ECO:0000313" key="14">
    <source>
        <dbReference type="EMBL" id="CAC5422068.1"/>
    </source>
</evidence>
<dbReference type="PANTHER" id="PTHR43876">
    <property type="entry name" value="UBIQUINONE BIOSYNTHESIS MONOOXYGENASE COQ6, MITOCHONDRIAL"/>
    <property type="match status" value="1"/>
</dbReference>
<keyword evidence="7" id="KW-0809">Transit peptide</keyword>
<dbReference type="FunFam" id="3.50.50.60:FF:000021">
    <property type="entry name" value="Ubiquinone biosynthesis monooxygenase COQ6"/>
    <property type="match status" value="1"/>
</dbReference>
<evidence type="ECO:0000256" key="4">
    <source>
        <dbReference type="ARBA" id="ARBA00022688"/>
    </source>
</evidence>
<dbReference type="Gene3D" id="3.50.50.60">
    <property type="entry name" value="FAD/NAD(P)-binding domain"/>
    <property type="match status" value="2"/>
</dbReference>
<dbReference type="HAMAP" id="MF_03193">
    <property type="entry name" value="COQ6_monooxygenase"/>
    <property type="match status" value="1"/>
</dbReference>
<comment type="subunit">
    <text evidence="12">Component of a multi-subunit COQ enzyme complex.</text>
</comment>
<organism evidence="14 15">
    <name type="scientific">Mytilus coruscus</name>
    <name type="common">Sea mussel</name>
    <dbReference type="NCBI Taxonomy" id="42192"/>
    <lineage>
        <taxon>Eukaryota</taxon>
        <taxon>Metazoa</taxon>
        <taxon>Spiralia</taxon>
        <taxon>Lophotrochozoa</taxon>
        <taxon>Mollusca</taxon>
        <taxon>Bivalvia</taxon>
        <taxon>Autobranchia</taxon>
        <taxon>Pteriomorphia</taxon>
        <taxon>Mytilida</taxon>
        <taxon>Mytiloidea</taxon>
        <taxon>Mytilidae</taxon>
        <taxon>Mytilinae</taxon>
        <taxon>Mytilus</taxon>
    </lineage>
</organism>
<comment type="function">
    <text evidence="12">FAD-dependent monooxygenase required for two non-consecutive steps during ubiquinone biosynthesis. Required for the C5-ring hydroxylation during ubiquinone biosynthesis by catalyzing the hydroxylation of 4-hydroxy-3-(all-trans-polyprenyl)benzoic acid to 3,4-dihydroxy-5-(all-trans-polyprenyl)benzoic acid. Also acts downstream of coq4, for the C1-hydroxylation during ubiquinone biosynthesis by catalyzing the hydroxylation of 2-methoxy-6-(all-trans-polyprenyl)phenol to 2-methoxy-6-(all-trans-polyprenyl)benzene-1,4-diol. The electrons required for the hydroxylation reaction are funneled indirectly to coq6 from NADPH via a ferredoxin/ferredoxin reductase system.</text>
</comment>
<dbReference type="InterPro" id="IPR002938">
    <property type="entry name" value="FAD-bd"/>
</dbReference>
<comment type="catalytic activity">
    <reaction evidence="12">
        <text>a 2-methoxy-6-(all-trans-polyprenyl)phenol + 2 reduced [2Fe-2S]-[ferredoxin] + O2 + 2 H(+) = a 2-methoxy-6-(all-trans-polyprenyl)benzene-1,4-diol + 2 oxidized [2Fe-2S]-[ferredoxin] + H2O</text>
        <dbReference type="Rhea" id="RHEA:81183"/>
        <dbReference type="Rhea" id="RHEA-COMP:9551"/>
        <dbReference type="Rhea" id="RHEA-COMP:10000"/>
        <dbReference type="Rhea" id="RHEA-COMP:10001"/>
        <dbReference type="Rhea" id="RHEA-COMP:10858"/>
        <dbReference type="ChEBI" id="CHEBI:15377"/>
        <dbReference type="ChEBI" id="CHEBI:15378"/>
        <dbReference type="ChEBI" id="CHEBI:15379"/>
        <dbReference type="ChEBI" id="CHEBI:33737"/>
        <dbReference type="ChEBI" id="CHEBI:33738"/>
        <dbReference type="ChEBI" id="CHEBI:62731"/>
        <dbReference type="ChEBI" id="CHEBI:84166"/>
        <dbReference type="EC" id="1.14.15.46"/>
    </reaction>
</comment>
<evidence type="ECO:0000256" key="2">
    <source>
        <dbReference type="ARBA" id="ARBA00005349"/>
    </source>
</evidence>
<keyword evidence="6 12" id="KW-0274">FAD</keyword>
<dbReference type="NCBIfam" id="TIGR01989">
    <property type="entry name" value="COQ6"/>
    <property type="match status" value="1"/>
</dbReference>
<keyword evidence="3 12" id="KW-0285">Flavoprotein</keyword>
<dbReference type="GO" id="GO:0031314">
    <property type="term" value="C:extrinsic component of mitochondrial inner membrane"/>
    <property type="evidence" value="ECO:0007669"/>
    <property type="project" value="UniProtKB-UniRule"/>
</dbReference>
<comment type="similarity">
    <text evidence="2 12">Belongs to the UbiH/COQ6 family.</text>
</comment>
<dbReference type="PROSITE" id="PS01304">
    <property type="entry name" value="UBIH"/>
    <property type="match status" value="1"/>
</dbReference>
<keyword evidence="4 12" id="KW-0831">Ubiquinone biosynthesis</keyword>
<dbReference type="InterPro" id="IPR010971">
    <property type="entry name" value="UbiH/COQ6"/>
</dbReference>
<evidence type="ECO:0000256" key="8">
    <source>
        <dbReference type="ARBA" id="ARBA00023002"/>
    </source>
</evidence>
<keyword evidence="9 12" id="KW-0503">Monooxygenase</keyword>
<gene>
    <name evidence="14" type="ORF">MCOR_54140</name>
</gene>
<evidence type="ECO:0000256" key="7">
    <source>
        <dbReference type="ARBA" id="ARBA00022946"/>
    </source>
</evidence>
<comment type="pathway">
    <text evidence="12">Cofactor biosynthesis; ubiquinone biosynthesis.</text>
</comment>